<dbReference type="AlphaFoldDB" id="A0A2S9E8J2"/>
<evidence type="ECO:0000313" key="3">
    <source>
        <dbReference type="Proteomes" id="UP000238045"/>
    </source>
</evidence>
<accession>A0A2S9E8J2</accession>
<organism evidence="2 3">
    <name type="scientific">Pseudomonas poae</name>
    <dbReference type="NCBI Taxonomy" id="200451"/>
    <lineage>
        <taxon>Bacteria</taxon>
        <taxon>Pseudomonadati</taxon>
        <taxon>Pseudomonadota</taxon>
        <taxon>Gammaproteobacteria</taxon>
        <taxon>Pseudomonadales</taxon>
        <taxon>Pseudomonadaceae</taxon>
        <taxon>Pseudomonas</taxon>
    </lineage>
</organism>
<feature type="signal peptide" evidence="1">
    <location>
        <begin position="1"/>
        <end position="23"/>
    </location>
</feature>
<keyword evidence="1" id="KW-0732">Signal</keyword>
<feature type="chain" id="PRO_5015597716" evidence="1">
    <location>
        <begin position="24"/>
        <end position="154"/>
    </location>
</feature>
<dbReference type="RefSeq" id="WP_105699571.1">
    <property type="nucleotide sequence ID" value="NZ_CP159260.1"/>
</dbReference>
<name>A0A2S9E8J2_9PSED</name>
<proteinExistence type="predicted"/>
<reference evidence="2 3" key="1">
    <citation type="submission" date="2017-09" db="EMBL/GenBank/DDBJ databases">
        <title>Genomic, metabolic, and phenotypic characteristics of bacterial isolates from the natural microbiome of the model nematode Caenorhabditis elegans.</title>
        <authorList>
            <person name="Zimmermann J."/>
            <person name="Obeng N."/>
            <person name="Yang W."/>
            <person name="Obeng O."/>
            <person name="Kissoyan K."/>
            <person name="Pees B."/>
            <person name="Dirksen P."/>
            <person name="Hoppner M."/>
            <person name="Franke A."/>
            <person name="Rosenstiel P."/>
            <person name="Leippe M."/>
            <person name="Dierking K."/>
            <person name="Kaleta C."/>
            <person name="Schulenburg H."/>
        </authorList>
    </citation>
    <scope>NUCLEOTIDE SEQUENCE [LARGE SCALE GENOMIC DNA]</scope>
    <source>
        <strain evidence="2 3">MYb117</strain>
    </source>
</reference>
<evidence type="ECO:0000313" key="2">
    <source>
        <dbReference type="EMBL" id="PRC11179.1"/>
    </source>
</evidence>
<evidence type="ECO:0000256" key="1">
    <source>
        <dbReference type="SAM" id="SignalP"/>
    </source>
</evidence>
<comment type="caution">
    <text evidence="2">The sequence shown here is derived from an EMBL/GenBank/DDBJ whole genome shotgun (WGS) entry which is preliminary data.</text>
</comment>
<gene>
    <name evidence="2" type="ORF">CQZ99_26545</name>
</gene>
<keyword evidence="3" id="KW-1185">Reference proteome</keyword>
<dbReference type="EMBL" id="PCQL01000047">
    <property type="protein sequence ID" value="PRC11179.1"/>
    <property type="molecule type" value="Genomic_DNA"/>
</dbReference>
<protein>
    <submittedName>
        <fullName evidence="2">Uncharacterized protein</fullName>
    </submittedName>
</protein>
<dbReference type="Proteomes" id="UP000238045">
    <property type="component" value="Unassembled WGS sequence"/>
</dbReference>
<sequence length="154" mass="16903">MKHRLLMSTLLAALYMLAAPAHALNTAEVEPQTLKEYAFTLNAHAGKFQWQQLWKATRTAGYFQDNSQTYFTVPTAQVPDLVSTVLSDATNVTPFASTRATYRYDFATKVGVVNKVAVTALCVDVDWRTLPDGTDVEDGSAMKTVSLLLAKPCP</sequence>